<keyword evidence="2" id="KW-1185">Reference proteome</keyword>
<sequence length="114" mass="12830">MAMLPLRQSVTVNRYSTDGWGNKSLLKTFTLKCRFEEGTKLTRKTTAQQPGASAIIADEVVSKAQIYLDKYVDIRMTDEIIYTDEGGTARTYLPINIKRIYGLNGKTALTYVEV</sequence>
<evidence type="ECO:0000313" key="2">
    <source>
        <dbReference type="Proteomes" id="UP000282892"/>
    </source>
</evidence>
<evidence type="ECO:0000313" key="1">
    <source>
        <dbReference type="EMBL" id="AZU61070.1"/>
    </source>
</evidence>
<organism evidence="1 2">
    <name type="scientific">Neobacillus mesonae</name>
    <dbReference type="NCBI Taxonomy" id="1193713"/>
    <lineage>
        <taxon>Bacteria</taxon>
        <taxon>Bacillati</taxon>
        <taxon>Bacillota</taxon>
        <taxon>Bacilli</taxon>
        <taxon>Bacillales</taxon>
        <taxon>Bacillaceae</taxon>
        <taxon>Neobacillus</taxon>
    </lineage>
</organism>
<evidence type="ECO:0008006" key="3">
    <source>
        <dbReference type="Google" id="ProtNLM"/>
    </source>
</evidence>
<accession>A0A3T0HV90</accession>
<gene>
    <name evidence="1" type="ORF">CHR53_07280</name>
</gene>
<dbReference type="EMBL" id="CP022572">
    <property type="protein sequence ID" value="AZU61070.1"/>
    <property type="molecule type" value="Genomic_DNA"/>
</dbReference>
<dbReference type="AlphaFoldDB" id="A0A3T0HV90"/>
<dbReference type="Proteomes" id="UP000282892">
    <property type="component" value="Chromosome"/>
</dbReference>
<dbReference type="KEGG" id="nmk:CHR53_07280"/>
<reference evidence="1 2" key="1">
    <citation type="submission" date="2017-07" db="EMBL/GenBank/DDBJ databases">
        <title>The complete genome sequence of Bacillus mesonae strain H20-5, an efficient strain improving plant abiotic stress resistance.</title>
        <authorList>
            <person name="Kim S.Y."/>
            <person name="Song H."/>
            <person name="Sang M.K."/>
            <person name="Weon H.-Y."/>
            <person name="Song J."/>
        </authorList>
    </citation>
    <scope>NUCLEOTIDE SEQUENCE [LARGE SCALE GENOMIC DNA]</scope>
    <source>
        <strain evidence="1 2">H20-5</strain>
    </source>
</reference>
<name>A0A3T0HV90_9BACI</name>
<proteinExistence type="predicted"/>
<protein>
    <recommendedName>
        <fullName evidence="3">Phage head-tail adapter protein</fullName>
    </recommendedName>
</protein>